<name>A0A3G5AIX9_9VIRU</name>
<dbReference type="InterPro" id="IPR000727">
    <property type="entry name" value="T_SNARE_dom"/>
</dbReference>
<sequence>MKGLKKIEQQLYFQSLTSYSDSTFCLHPHSSLAMSHQLLLLDDQLSCIEYQDDTLIQRTGEIHNIEQQVTQVADLFKDLQSITYQQQEYIDTIVDNIESTKNNTVSAEKELIDAKNHQENKRKRRCCCGTIFVTVVGIIILAIVIVSK</sequence>
<dbReference type="Gene3D" id="1.20.5.110">
    <property type="match status" value="1"/>
</dbReference>
<dbReference type="SMART" id="SM00397">
    <property type="entry name" value="t_SNARE"/>
    <property type="match status" value="1"/>
</dbReference>
<organism evidence="3">
    <name type="scientific">Sylvanvirus sp</name>
    <dbReference type="NCBI Taxonomy" id="2487774"/>
    <lineage>
        <taxon>Viruses</taxon>
    </lineage>
</organism>
<dbReference type="PANTHER" id="PTHR19957">
    <property type="entry name" value="SYNTAXIN"/>
    <property type="match status" value="1"/>
</dbReference>
<keyword evidence="1" id="KW-0812">Transmembrane</keyword>
<dbReference type="GO" id="GO:0000149">
    <property type="term" value="F:SNARE binding"/>
    <property type="evidence" value="ECO:0007669"/>
    <property type="project" value="TreeGrafter"/>
</dbReference>
<gene>
    <name evidence="3" type="ORF">Sylvanvirus29_7</name>
</gene>
<keyword evidence="1" id="KW-1133">Transmembrane helix</keyword>
<dbReference type="CDD" id="cd15840">
    <property type="entry name" value="SNARE_Qa"/>
    <property type="match status" value="1"/>
</dbReference>
<reference evidence="3" key="1">
    <citation type="submission" date="2018-10" db="EMBL/GenBank/DDBJ databases">
        <title>Hidden diversity of soil giant viruses.</title>
        <authorList>
            <person name="Schulz F."/>
            <person name="Alteio L."/>
            <person name="Goudeau D."/>
            <person name="Ryan E.M."/>
            <person name="Malmstrom R.R."/>
            <person name="Blanchard J."/>
            <person name="Woyke T."/>
        </authorList>
    </citation>
    <scope>NUCLEOTIDE SEQUENCE</scope>
    <source>
        <strain evidence="3">SYV1</strain>
    </source>
</reference>
<evidence type="ECO:0000313" key="3">
    <source>
        <dbReference type="EMBL" id="AYV87155.1"/>
    </source>
</evidence>
<dbReference type="Pfam" id="PF05739">
    <property type="entry name" value="SNARE"/>
    <property type="match status" value="1"/>
</dbReference>
<dbReference type="PROSITE" id="PS50192">
    <property type="entry name" value="T_SNARE"/>
    <property type="match status" value="1"/>
</dbReference>
<dbReference type="GO" id="GO:0006906">
    <property type="term" value="P:vesicle fusion"/>
    <property type="evidence" value="ECO:0007669"/>
    <property type="project" value="TreeGrafter"/>
</dbReference>
<protein>
    <submittedName>
        <fullName evidence="3">SNARE domain protein</fullName>
    </submittedName>
</protein>
<accession>A0A3G5AIX9</accession>
<keyword evidence="1" id="KW-0472">Membrane</keyword>
<feature type="domain" description="T-SNARE coiled-coil homology" evidence="2">
    <location>
        <begin position="52"/>
        <end position="114"/>
    </location>
</feature>
<dbReference type="EMBL" id="MK072535">
    <property type="protein sequence ID" value="AYV87155.1"/>
    <property type="molecule type" value="Genomic_DNA"/>
</dbReference>
<dbReference type="SUPFAM" id="SSF58038">
    <property type="entry name" value="SNARE fusion complex"/>
    <property type="match status" value="1"/>
</dbReference>
<feature type="transmembrane region" description="Helical" evidence="1">
    <location>
        <begin position="126"/>
        <end position="146"/>
    </location>
</feature>
<dbReference type="PANTHER" id="PTHR19957:SF38">
    <property type="entry name" value="LD27581P"/>
    <property type="match status" value="1"/>
</dbReference>
<proteinExistence type="predicted"/>
<dbReference type="GO" id="GO:0005484">
    <property type="term" value="F:SNAP receptor activity"/>
    <property type="evidence" value="ECO:0007669"/>
    <property type="project" value="TreeGrafter"/>
</dbReference>
<evidence type="ECO:0000256" key="1">
    <source>
        <dbReference type="SAM" id="Phobius"/>
    </source>
</evidence>
<evidence type="ECO:0000259" key="2">
    <source>
        <dbReference type="PROSITE" id="PS50192"/>
    </source>
</evidence>
<dbReference type="InterPro" id="IPR045242">
    <property type="entry name" value="Syntaxin"/>
</dbReference>